<proteinExistence type="predicted"/>
<sequence length="194" mass="21799">MVNQPRCRVLGKNTATSTVADASTGGKSPEDRRLYRLGRLPADRREEVGLKIIQEWDTLAKQSDELVAIFAMESISRKTHPTEEWDFHLGSELCSCLQNWKGSYHMLAALDSPEGKVYDAVKHVALRLEKIRAIHFERNELRDRFKFLKKKPEMPVPAADSAVTSGREDKSKANASTVEVVVITPLMSSSKAFK</sequence>
<dbReference type="EMBL" id="KN549299">
    <property type="protein sequence ID" value="KHJ98547.1"/>
    <property type="molecule type" value="Genomic_DNA"/>
</dbReference>
<dbReference type="AlphaFoldDB" id="A0A0B1TRU2"/>
<organism evidence="1 2">
    <name type="scientific">Oesophagostomum dentatum</name>
    <name type="common">Nodular worm</name>
    <dbReference type="NCBI Taxonomy" id="61180"/>
    <lineage>
        <taxon>Eukaryota</taxon>
        <taxon>Metazoa</taxon>
        <taxon>Ecdysozoa</taxon>
        <taxon>Nematoda</taxon>
        <taxon>Chromadorea</taxon>
        <taxon>Rhabditida</taxon>
        <taxon>Rhabditina</taxon>
        <taxon>Rhabditomorpha</taxon>
        <taxon>Strongyloidea</taxon>
        <taxon>Strongylidae</taxon>
        <taxon>Oesophagostomum</taxon>
    </lineage>
</organism>
<evidence type="ECO:0000313" key="2">
    <source>
        <dbReference type="Proteomes" id="UP000053660"/>
    </source>
</evidence>
<evidence type="ECO:0000313" key="1">
    <source>
        <dbReference type="EMBL" id="KHJ98547.1"/>
    </source>
</evidence>
<name>A0A0B1TRU2_OESDE</name>
<reference evidence="1 2" key="1">
    <citation type="submission" date="2014-03" db="EMBL/GenBank/DDBJ databases">
        <title>Draft genome of the hookworm Oesophagostomum dentatum.</title>
        <authorList>
            <person name="Mitreva M."/>
        </authorList>
    </citation>
    <scope>NUCLEOTIDE SEQUENCE [LARGE SCALE GENOMIC DNA]</scope>
    <source>
        <strain evidence="1 2">OD-Hann</strain>
    </source>
</reference>
<accession>A0A0B1TRU2</accession>
<dbReference type="Proteomes" id="UP000053660">
    <property type="component" value="Unassembled WGS sequence"/>
</dbReference>
<gene>
    <name evidence="1" type="ORF">OESDEN_01460</name>
</gene>
<dbReference type="OrthoDB" id="10580466at2759"/>
<protein>
    <submittedName>
        <fullName evidence="1">Uncharacterized protein</fullName>
    </submittedName>
</protein>
<keyword evidence="2" id="KW-1185">Reference proteome</keyword>